<reference evidence="1 2" key="1">
    <citation type="submission" date="2020-08" db="EMBL/GenBank/DDBJ databases">
        <title>Genomic Encyclopedia of Type Strains, Phase IV (KMG-V): Genome sequencing to study the core and pangenomes of soil and plant-associated prokaryotes.</title>
        <authorList>
            <person name="Whitman W."/>
        </authorList>
    </citation>
    <scope>NUCLEOTIDE SEQUENCE [LARGE SCALE GENOMIC DNA]</scope>
    <source>
        <strain evidence="1 2">SEMIA 4089</strain>
    </source>
</reference>
<dbReference type="RefSeq" id="WP_184471485.1">
    <property type="nucleotide sequence ID" value="NZ_JACIFY010000011.1"/>
</dbReference>
<proteinExistence type="predicted"/>
<evidence type="ECO:0000313" key="1">
    <source>
        <dbReference type="EMBL" id="MBB4236725.1"/>
    </source>
</evidence>
<accession>A0A7W6R5D7</accession>
<name>A0A7W6R5D7_9HYPH</name>
<gene>
    <name evidence="1" type="ORF">GGD57_003315</name>
</gene>
<comment type="caution">
    <text evidence="1">The sequence shown here is derived from an EMBL/GenBank/DDBJ whole genome shotgun (WGS) entry which is preliminary data.</text>
</comment>
<organism evidence="1 2">
    <name type="scientific">Rhizobium esperanzae</name>
    <dbReference type="NCBI Taxonomy" id="1967781"/>
    <lineage>
        <taxon>Bacteria</taxon>
        <taxon>Pseudomonadati</taxon>
        <taxon>Pseudomonadota</taxon>
        <taxon>Alphaproteobacteria</taxon>
        <taxon>Hyphomicrobiales</taxon>
        <taxon>Rhizobiaceae</taxon>
        <taxon>Rhizobium/Agrobacterium group</taxon>
        <taxon>Rhizobium</taxon>
    </lineage>
</organism>
<dbReference type="AlphaFoldDB" id="A0A7W6R5D7"/>
<protein>
    <submittedName>
        <fullName evidence="1">Uncharacterized protein</fullName>
    </submittedName>
</protein>
<sequence length="59" mass="6610">MKKMSGSAADVKAKKRMADILARQRRRSNKFDVITAAIPRIYLPTQVAQQGNPDARNQP</sequence>
<dbReference type="Proteomes" id="UP000540909">
    <property type="component" value="Unassembled WGS sequence"/>
</dbReference>
<dbReference type="EMBL" id="JACIFY010000011">
    <property type="protein sequence ID" value="MBB4236725.1"/>
    <property type="molecule type" value="Genomic_DNA"/>
</dbReference>
<evidence type="ECO:0000313" key="2">
    <source>
        <dbReference type="Proteomes" id="UP000540909"/>
    </source>
</evidence>